<dbReference type="EMBL" id="CP053746">
    <property type="protein sequence ID" value="QKF50749.1"/>
    <property type="molecule type" value="Genomic_DNA"/>
</dbReference>
<dbReference type="Proteomes" id="UP000501989">
    <property type="component" value="Chromosome"/>
</dbReference>
<dbReference type="InterPro" id="IPR048851">
    <property type="entry name" value="PaaA2_dom"/>
</dbReference>
<proteinExistence type="predicted"/>
<evidence type="ECO:0000313" key="2">
    <source>
        <dbReference type="EMBL" id="QKF50749.1"/>
    </source>
</evidence>
<organism evidence="2 3">
    <name type="scientific">Pseudomonas graminis</name>
    <dbReference type="NCBI Taxonomy" id="158627"/>
    <lineage>
        <taxon>Bacteria</taxon>
        <taxon>Pseudomonadati</taxon>
        <taxon>Pseudomonadota</taxon>
        <taxon>Gammaproteobacteria</taxon>
        <taxon>Pseudomonadales</taxon>
        <taxon>Pseudomonadaceae</taxon>
        <taxon>Pseudomonas</taxon>
    </lineage>
</organism>
<protein>
    <recommendedName>
        <fullName evidence="1">Stability determinant domain-containing protein</fullName>
    </recommendedName>
</protein>
<feature type="domain" description="Stability determinant" evidence="1">
    <location>
        <begin position="16"/>
        <end position="48"/>
    </location>
</feature>
<evidence type="ECO:0000313" key="3">
    <source>
        <dbReference type="Proteomes" id="UP000501989"/>
    </source>
</evidence>
<sequence length="64" mass="7272">MSARLSPLVSEFESEEQAARYDAWLRAKVQASLDDPRPNIAHSEAMAELKSRLAAKRDKRSDDR</sequence>
<dbReference type="Pfam" id="PF21217">
    <property type="entry name" value="PaaA2"/>
    <property type="match status" value="1"/>
</dbReference>
<dbReference type="RefSeq" id="WP_172610316.1">
    <property type="nucleotide sequence ID" value="NZ_CP053746.1"/>
</dbReference>
<gene>
    <name evidence="2" type="ORF">FX982_01693</name>
</gene>
<keyword evidence="3" id="KW-1185">Reference proteome</keyword>
<evidence type="ECO:0000259" key="1">
    <source>
        <dbReference type="Pfam" id="PF21217"/>
    </source>
</evidence>
<reference evidence="3" key="1">
    <citation type="submission" date="2019-12" db="EMBL/GenBank/DDBJ databases">
        <title>Endophytic bacteria associated with Panax ginseng seedlings.</title>
        <authorList>
            <person name="Park J.M."/>
            <person name="Shin R."/>
            <person name="Jo S.H."/>
        </authorList>
    </citation>
    <scope>NUCLEOTIDE SEQUENCE [LARGE SCALE GENOMIC DNA]</scope>
    <source>
        <strain evidence="3">PgKB30</strain>
    </source>
</reference>
<dbReference type="AlphaFoldDB" id="A0A6M8M7E1"/>
<name>A0A6M8M7E1_9PSED</name>
<accession>A0A6M8M7E1</accession>
<dbReference type="Gene3D" id="6.20.450.20">
    <property type="match status" value="1"/>
</dbReference>
<dbReference type="KEGG" id="pgg:FX982_01693"/>